<feature type="repeat" description="WD" evidence="1">
    <location>
        <begin position="203"/>
        <end position="234"/>
    </location>
</feature>
<accession>A0A0D2GPW4</accession>
<organism evidence="2 3">
    <name type="scientific">candidate division TM6 bacterium JCVI TM6SC1</name>
    <dbReference type="NCBI Taxonomy" id="1306947"/>
    <lineage>
        <taxon>Bacteria</taxon>
        <taxon>Candidatus Babelota</taxon>
        <taxon>Vermiphilus</taxon>
    </lineage>
</organism>
<dbReference type="SMART" id="SM00320">
    <property type="entry name" value="WD40"/>
    <property type="match status" value="2"/>
</dbReference>
<sequence length="660" mass="76625">MYLLLLPTVILAGELNKNISNSKYTHVIDKNYKTLMFSDSLIEESSVLSVFTREYPDQEIPLPIAIKDATYNYLQTYIKTKNLPEYFTDMSKNSIYPNNYMQELTDLTCLAHYLGLDALARSCAIIWANYIHHYYSIHISNNKNIDQRISECNTFIESIYAQGISEEFLNNYVMPPLTSQTSLNPGQFKKFMDMQYPPISVKLQGHVSPLTCIKYSPQGNFIVSAEMNGDIIIWHKCQQRLVEHEKSIGHFEALQQWLPLKLNLSSEPVKAIIWNHHESSFISISNAHTLLWHKDLNQNMWISYILANKSLDLSTLYWCIDGRCWYYIKDNTLHKASYSVEHKTWTQELVKQLSEKLVDNSTWSSNNKLAYIRRKDEYSYTFTVCILQIDSANNMITEYSLPEIYSHSMPLLQWNWDGTLLACAADQQELIYKYNGEEFTWNFLYENRVANNIQHTEWAAQENTLSSTYSQTLVTLTQLQNNSVESEHVGRLSGSIIYSRSINPSGTALLVESRCHNDFYYNLFSKQFSDNKWNKNFLFKSDTSMSSIKNCGHKIAYSWNKDGTALGMAFTNTHLKVLHKYEFNTWNLLDFDVPHLIDNQSIEWHWDTYNFTAVGKDNAVIIGHLQSLELLNHPERMHIITLLHALCYQSDNINTTDVNA</sequence>
<keyword evidence="3" id="KW-1185">Reference proteome</keyword>
<dbReference type="PROSITE" id="PS50082">
    <property type="entry name" value="WD_REPEATS_2"/>
    <property type="match status" value="1"/>
</dbReference>
<evidence type="ECO:0000256" key="1">
    <source>
        <dbReference type="PROSITE-ProRule" id="PRU00221"/>
    </source>
</evidence>
<dbReference type="AlphaFoldDB" id="A0A0D2GPW4"/>
<gene>
    <name evidence="2" type="ORF">J120_00425</name>
</gene>
<dbReference type="EMBL" id="ARQD01000001">
    <property type="protein sequence ID" value="KIX85434.1"/>
    <property type="molecule type" value="Genomic_DNA"/>
</dbReference>
<dbReference type="Pfam" id="PF00400">
    <property type="entry name" value="WD40"/>
    <property type="match status" value="1"/>
</dbReference>
<dbReference type="InterPro" id="IPR015943">
    <property type="entry name" value="WD40/YVTN_repeat-like_dom_sf"/>
</dbReference>
<dbReference type="PROSITE" id="PS50294">
    <property type="entry name" value="WD_REPEATS_REGION"/>
    <property type="match status" value="1"/>
</dbReference>
<dbReference type="SUPFAM" id="SSF50960">
    <property type="entry name" value="TolB, C-terminal domain"/>
    <property type="match status" value="1"/>
</dbReference>
<dbReference type="InterPro" id="IPR036322">
    <property type="entry name" value="WD40_repeat_dom_sf"/>
</dbReference>
<keyword evidence="1" id="KW-0853">WD repeat</keyword>
<name>A0A0D2GPW4_9BACT</name>
<reference evidence="2 3" key="1">
    <citation type="journal article" date="2013" name="Proc. Natl. Acad. Sci. U.S.A.">
        <title>Candidate phylum TM6 genome recovered from a hospital sink biofilm provides genomic insights into this uncultivated phylum.</title>
        <authorList>
            <person name="McLean J.S."/>
            <person name="Lombardo M.J."/>
            <person name="Badger J.H."/>
            <person name="Edlund A."/>
            <person name="Novotny M."/>
            <person name="Yee-Greenbaum J."/>
            <person name="Vyahhi N."/>
            <person name="Hall A.P."/>
            <person name="Yang Y."/>
            <person name="Dupont C.L."/>
            <person name="Ziegler M.G."/>
            <person name="Chitsaz H."/>
            <person name="Allen A.E."/>
            <person name="Yooseph S."/>
            <person name="Tesler G."/>
            <person name="Pevzner P.A."/>
            <person name="Friedman R.M."/>
            <person name="Nealson K.H."/>
            <person name="Venter J.C."/>
            <person name="Lasken R.S."/>
        </authorList>
    </citation>
    <scope>NUCLEOTIDE SEQUENCE [LARGE SCALE GENOMIC DNA]</scope>
    <source>
        <strain evidence="2 3">TM6SC1</strain>
    </source>
</reference>
<evidence type="ECO:0000313" key="3">
    <source>
        <dbReference type="Proteomes" id="UP000032214"/>
    </source>
</evidence>
<dbReference type="InterPro" id="IPR001680">
    <property type="entry name" value="WD40_rpt"/>
</dbReference>
<comment type="caution">
    <text evidence="2">The sequence shown here is derived from an EMBL/GenBank/DDBJ whole genome shotgun (WGS) entry which is preliminary data.</text>
</comment>
<dbReference type="SUPFAM" id="SSF50978">
    <property type="entry name" value="WD40 repeat-like"/>
    <property type="match status" value="1"/>
</dbReference>
<evidence type="ECO:0000313" key="2">
    <source>
        <dbReference type="EMBL" id="KIX85434.1"/>
    </source>
</evidence>
<protein>
    <submittedName>
        <fullName evidence="2">Uncharacterized protein</fullName>
    </submittedName>
</protein>
<dbReference type="Proteomes" id="UP000032214">
    <property type="component" value="Unassembled WGS sequence"/>
</dbReference>
<proteinExistence type="predicted"/>
<dbReference type="Gene3D" id="2.130.10.10">
    <property type="entry name" value="YVTN repeat-like/Quinoprotein amine dehydrogenase"/>
    <property type="match status" value="1"/>
</dbReference>